<proteinExistence type="predicted"/>
<sequence>MKITILGFSGAGKSTLAAALGRRYGLPVLHLDRVHFAPGWAERTQPAQQADVAAFLDANSETGWVIDGNYTNLCYDRRLAESDRILILAFGRWACLRRVMERTRRYRGRTRPDMREGCTEKLDAEFVRWVLWDGRTKERRARFTAVTAAWPAKAEVLRSQRDLDRLYRAENLDPPQ</sequence>
<dbReference type="EMBL" id="DWYG01000119">
    <property type="protein sequence ID" value="HJB42244.1"/>
    <property type="molecule type" value="Genomic_DNA"/>
</dbReference>
<comment type="caution">
    <text evidence="1">The sequence shown here is derived from an EMBL/GenBank/DDBJ whole genome shotgun (WGS) entry which is preliminary data.</text>
</comment>
<dbReference type="AlphaFoldDB" id="A0A9D2S3Q6"/>
<evidence type="ECO:0000313" key="2">
    <source>
        <dbReference type="Proteomes" id="UP000886803"/>
    </source>
</evidence>
<organism evidence="1 2">
    <name type="scientific">Candidatus Gemmiger avicola</name>
    <dbReference type="NCBI Taxonomy" id="2838605"/>
    <lineage>
        <taxon>Bacteria</taxon>
        <taxon>Bacillati</taxon>
        <taxon>Bacillota</taxon>
        <taxon>Clostridia</taxon>
        <taxon>Eubacteriales</taxon>
        <taxon>Gemmiger</taxon>
    </lineage>
</organism>
<dbReference type="SUPFAM" id="SSF52540">
    <property type="entry name" value="P-loop containing nucleoside triphosphate hydrolases"/>
    <property type="match status" value="1"/>
</dbReference>
<dbReference type="PANTHER" id="PTHR37816:SF3">
    <property type="entry name" value="MODULATES DNA TOPOLOGY"/>
    <property type="match status" value="1"/>
</dbReference>
<dbReference type="PANTHER" id="PTHR37816">
    <property type="entry name" value="YALI0E33011P"/>
    <property type="match status" value="1"/>
</dbReference>
<dbReference type="Gene3D" id="3.40.50.300">
    <property type="entry name" value="P-loop containing nucleotide triphosphate hydrolases"/>
    <property type="match status" value="1"/>
</dbReference>
<dbReference type="Proteomes" id="UP000886803">
    <property type="component" value="Unassembled WGS sequence"/>
</dbReference>
<dbReference type="InterPro" id="IPR027417">
    <property type="entry name" value="P-loop_NTPase"/>
</dbReference>
<protein>
    <submittedName>
        <fullName evidence="1">DNA topology modulation protein FlaR</fullName>
    </submittedName>
</protein>
<accession>A0A9D2S3Q6</accession>
<reference evidence="1" key="1">
    <citation type="journal article" date="2021" name="PeerJ">
        <title>Extensive microbial diversity within the chicken gut microbiome revealed by metagenomics and culture.</title>
        <authorList>
            <person name="Gilroy R."/>
            <person name="Ravi A."/>
            <person name="Getino M."/>
            <person name="Pursley I."/>
            <person name="Horton D.L."/>
            <person name="Alikhan N.F."/>
            <person name="Baker D."/>
            <person name="Gharbi K."/>
            <person name="Hall N."/>
            <person name="Watson M."/>
            <person name="Adriaenssens E.M."/>
            <person name="Foster-Nyarko E."/>
            <person name="Jarju S."/>
            <person name="Secka A."/>
            <person name="Antonio M."/>
            <person name="Oren A."/>
            <person name="Chaudhuri R.R."/>
            <person name="La Ragione R."/>
            <person name="Hildebrand F."/>
            <person name="Pallen M.J."/>
        </authorList>
    </citation>
    <scope>NUCLEOTIDE SEQUENCE</scope>
    <source>
        <strain evidence="1">ChiBcec8-13705</strain>
    </source>
</reference>
<evidence type="ECO:0000313" key="1">
    <source>
        <dbReference type="EMBL" id="HJB42244.1"/>
    </source>
</evidence>
<name>A0A9D2S3Q6_9FIRM</name>
<reference evidence="1" key="2">
    <citation type="submission" date="2021-04" db="EMBL/GenBank/DDBJ databases">
        <authorList>
            <person name="Gilroy R."/>
        </authorList>
    </citation>
    <scope>NUCLEOTIDE SEQUENCE</scope>
    <source>
        <strain evidence="1">ChiBcec8-13705</strain>
    </source>
</reference>
<gene>
    <name evidence="1" type="ORF">H9945_07075</name>
</gene>
<dbReference type="InterPro" id="IPR052922">
    <property type="entry name" value="Cytidylate_Kinase-2"/>
</dbReference>